<name>A0A5M6INE1_9PROT</name>
<gene>
    <name evidence="2" type="ORF">F1189_22585</name>
</gene>
<proteinExistence type="predicted"/>
<organism evidence="2 3">
    <name type="scientific">Rhodovastum atsumiense</name>
    <dbReference type="NCBI Taxonomy" id="504468"/>
    <lineage>
        <taxon>Bacteria</taxon>
        <taxon>Pseudomonadati</taxon>
        <taxon>Pseudomonadota</taxon>
        <taxon>Alphaproteobacteria</taxon>
        <taxon>Acetobacterales</taxon>
        <taxon>Acetobacteraceae</taxon>
        <taxon>Rhodovastum</taxon>
    </lineage>
</organism>
<dbReference type="AlphaFoldDB" id="A0A5M6INE1"/>
<keyword evidence="3" id="KW-1185">Reference proteome</keyword>
<feature type="transmembrane region" description="Helical" evidence="1">
    <location>
        <begin position="63"/>
        <end position="83"/>
    </location>
</feature>
<dbReference type="Proteomes" id="UP000325255">
    <property type="component" value="Unassembled WGS sequence"/>
</dbReference>
<dbReference type="EMBL" id="VWPK01000044">
    <property type="protein sequence ID" value="KAA5609782.1"/>
    <property type="molecule type" value="Genomic_DNA"/>
</dbReference>
<dbReference type="OrthoDB" id="9767863at2"/>
<accession>A0A5M6INE1</accession>
<keyword evidence="1" id="KW-1133">Transmembrane helix</keyword>
<keyword evidence="1" id="KW-0812">Transmembrane</keyword>
<evidence type="ECO:0000256" key="1">
    <source>
        <dbReference type="SAM" id="Phobius"/>
    </source>
</evidence>
<evidence type="ECO:0000313" key="3">
    <source>
        <dbReference type="Proteomes" id="UP000325255"/>
    </source>
</evidence>
<feature type="transmembrane region" description="Helical" evidence="1">
    <location>
        <begin position="89"/>
        <end position="109"/>
    </location>
</feature>
<keyword evidence="1" id="KW-0472">Membrane</keyword>
<sequence>MGLLLAGIVWFIAVAITGMSLGQGRAFWVGIPAFAMVSGALALERVGCWPVFRPFVLLGDRSYSLYLLHLVVISFVNRLMHIMHIPQPLNLPLVLGFGIGAALVSYRFLEAPAARLCRGLLFHPALAS</sequence>
<dbReference type="RefSeq" id="WP_150043143.1">
    <property type="nucleotide sequence ID" value="NZ_OW485601.1"/>
</dbReference>
<protein>
    <recommendedName>
        <fullName evidence="4">Acyltransferase</fullName>
    </recommendedName>
</protein>
<evidence type="ECO:0008006" key="4">
    <source>
        <dbReference type="Google" id="ProtNLM"/>
    </source>
</evidence>
<comment type="caution">
    <text evidence="2">The sequence shown here is derived from an EMBL/GenBank/DDBJ whole genome shotgun (WGS) entry which is preliminary data.</text>
</comment>
<evidence type="ECO:0000313" key="2">
    <source>
        <dbReference type="EMBL" id="KAA5609782.1"/>
    </source>
</evidence>
<reference evidence="2 3" key="1">
    <citation type="submission" date="2019-09" db="EMBL/GenBank/DDBJ databases">
        <title>Genome sequence of Rhodovastum atsumiense, a diverse member of the Acetobacteraceae family of non-sulfur purple photosynthetic bacteria.</title>
        <authorList>
            <person name="Meyer T."/>
            <person name="Kyndt J."/>
        </authorList>
    </citation>
    <scope>NUCLEOTIDE SEQUENCE [LARGE SCALE GENOMIC DNA]</scope>
    <source>
        <strain evidence="2 3">DSM 21279</strain>
    </source>
</reference>
<feature type="transmembrane region" description="Helical" evidence="1">
    <location>
        <begin position="25"/>
        <end position="43"/>
    </location>
</feature>